<protein>
    <submittedName>
        <fullName evidence="3">C-type lectin domain family 4 member M-like isoform X2</fullName>
    </submittedName>
</protein>
<proteinExistence type="predicted"/>
<keyword evidence="4" id="KW-1185">Reference proteome</keyword>
<dbReference type="CDD" id="cd03590">
    <property type="entry name" value="CLECT_DC-SIGN_like"/>
    <property type="match status" value="1"/>
</dbReference>
<dbReference type="EMBL" id="MU551723">
    <property type="protein sequence ID" value="KAI5616546.1"/>
    <property type="molecule type" value="Genomic_DNA"/>
</dbReference>
<evidence type="ECO:0000313" key="4">
    <source>
        <dbReference type="Proteomes" id="UP001205998"/>
    </source>
</evidence>
<accession>A0AAD5AI38</accession>
<dbReference type="GO" id="GO:0030246">
    <property type="term" value="F:carbohydrate binding"/>
    <property type="evidence" value="ECO:0007669"/>
    <property type="project" value="UniProtKB-KW"/>
</dbReference>
<dbReference type="SMART" id="SM00034">
    <property type="entry name" value="CLECT"/>
    <property type="match status" value="1"/>
</dbReference>
<comment type="caution">
    <text evidence="3">The sequence shown here is derived from an EMBL/GenBank/DDBJ whole genome shotgun (WGS) entry which is preliminary data.</text>
</comment>
<dbReference type="Pfam" id="PF00059">
    <property type="entry name" value="Lectin_C"/>
    <property type="match status" value="1"/>
</dbReference>
<sequence>GWISFRSSLYYMSKENKSWIQSQDDCIKKSANLVIIKSREEQDFIELLRRGKSAWIGLTNQIKEGLWTWVDGTPLQTPFWWTREPNNQNGDENCVETGYRPDDGRPVVDVLNTWNDNTCSAKIFYICEK</sequence>
<evidence type="ECO:0000313" key="3">
    <source>
        <dbReference type="EMBL" id="KAI5616546.1"/>
    </source>
</evidence>
<dbReference type="PANTHER" id="PTHR22803">
    <property type="entry name" value="MANNOSE, PHOSPHOLIPASE, LECTIN RECEPTOR RELATED"/>
    <property type="match status" value="1"/>
</dbReference>
<dbReference type="Proteomes" id="UP001205998">
    <property type="component" value="Unassembled WGS sequence"/>
</dbReference>
<dbReference type="InterPro" id="IPR033989">
    <property type="entry name" value="CD209-like_CTLD"/>
</dbReference>
<dbReference type="PROSITE" id="PS50041">
    <property type="entry name" value="C_TYPE_LECTIN_2"/>
    <property type="match status" value="1"/>
</dbReference>
<dbReference type="Gene3D" id="3.10.100.10">
    <property type="entry name" value="Mannose-Binding Protein A, subunit A"/>
    <property type="match status" value="1"/>
</dbReference>
<dbReference type="AlphaFoldDB" id="A0AAD5AI38"/>
<feature type="non-terminal residue" evidence="3">
    <location>
        <position position="129"/>
    </location>
</feature>
<feature type="domain" description="C-type lectin" evidence="2">
    <location>
        <begin position="5"/>
        <end position="128"/>
    </location>
</feature>
<reference evidence="3" key="1">
    <citation type="submission" date="2018-07" db="EMBL/GenBank/DDBJ databases">
        <title>Comparative genomics of catfishes provides insights into carnivory and benthic adaptation.</title>
        <authorList>
            <person name="Zhang Y."/>
            <person name="Wang D."/>
            <person name="Peng Z."/>
            <person name="Zheng S."/>
            <person name="Shao F."/>
            <person name="Tao W."/>
        </authorList>
    </citation>
    <scope>NUCLEOTIDE SEQUENCE</scope>
    <source>
        <strain evidence="3">Chongqing</strain>
    </source>
</reference>
<dbReference type="SUPFAM" id="SSF56436">
    <property type="entry name" value="C-type lectin-like"/>
    <property type="match status" value="1"/>
</dbReference>
<gene>
    <name evidence="3" type="ORF">C0J50_23875</name>
</gene>
<organism evidence="3 4">
    <name type="scientific">Silurus asotus</name>
    <name type="common">Amur catfish</name>
    <name type="synonym">Parasilurus asotus</name>
    <dbReference type="NCBI Taxonomy" id="30991"/>
    <lineage>
        <taxon>Eukaryota</taxon>
        <taxon>Metazoa</taxon>
        <taxon>Chordata</taxon>
        <taxon>Craniata</taxon>
        <taxon>Vertebrata</taxon>
        <taxon>Euteleostomi</taxon>
        <taxon>Actinopterygii</taxon>
        <taxon>Neopterygii</taxon>
        <taxon>Teleostei</taxon>
        <taxon>Ostariophysi</taxon>
        <taxon>Siluriformes</taxon>
        <taxon>Siluridae</taxon>
        <taxon>Silurus</taxon>
    </lineage>
</organism>
<dbReference type="InterPro" id="IPR001304">
    <property type="entry name" value="C-type_lectin-like"/>
</dbReference>
<feature type="non-terminal residue" evidence="3">
    <location>
        <position position="1"/>
    </location>
</feature>
<dbReference type="InterPro" id="IPR016186">
    <property type="entry name" value="C-type_lectin-like/link_sf"/>
</dbReference>
<evidence type="ECO:0000256" key="1">
    <source>
        <dbReference type="ARBA" id="ARBA00022734"/>
    </source>
</evidence>
<dbReference type="InterPro" id="IPR016187">
    <property type="entry name" value="CTDL_fold"/>
</dbReference>
<keyword evidence="1" id="KW-0430">Lectin</keyword>
<dbReference type="InterPro" id="IPR050111">
    <property type="entry name" value="C-type_lectin/snaclec_domain"/>
</dbReference>
<evidence type="ECO:0000259" key="2">
    <source>
        <dbReference type="PROSITE" id="PS50041"/>
    </source>
</evidence>
<name>A0AAD5AI38_SILAS</name>